<keyword evidence="4" id="KW-0677">Repeat</keyword>
<organism evidence="12 13">
    <name type="scientific">Teladorsagia circumcincta</name>
    <name type="common">Brown stomach worm</name>
    <name type="synonym">Ostertagia circumcincta</name>
    <dbReference type="NCBI Taxonomy" id="45464"/>
    <lineage>
        <taxon>Eukaryota</taxon>
        <taxon>Metazoa</taxon>
        <taxon>Ecdysozoa</taxon>
        <taxon>Nematoda</taxon>
        <taxon>Chromadorea</taxon>
        <taxon>Rhabditida</taxon>
        <taxon>Rhabditina</taxon>
        <taxon>Rhabditomorpha</taxon>
        <taxon>Strongyloidea</taxon>
        <taxon>Trichostrongylidae</taxon>
        <taxon>Teladorsagia</taxon>
    </lineage>
</organism>
<evidence type="ECO:0000256" key="9">
    <source>
        <dbReference type="SAM" id="MobiDB-lite"/>
    </source>
</evidence>
<dbReference type="Gene3D" id="1.25.40.20">
    <property type="entry name" value="Ankyrin repeat-containing domain"/>
    <property type="match status" value="1"/>
</dbReference>
<dbReference type="Pfam" id="PF12796">
    <property type="entry name" value="Ank_2"/>
    <property type="match status" value="1"/>
</dbReference>
<dbReference type="SUPFAM" id="SSF52540">
    <property type="entry name" value="P-loop containing nucleoside triphosphate hydrolases"/>
    <property type="match status" value="1"/>
</dbReference>
<dbReference type="GO" id="GO:0004674">
    <property type="term" value="F:protein serine/threonine kinase activity"/>
    <property type="evidence" value="ECO:0007669"/>
    <property type="project" value="UniProtKB-KW"/>
</dbReference>
<name>A0A2G9V4C2_TELCI</name>
<reference evidence="12 13" key="1">
    <citation type="submission" date="2015-09" db="EMBL/GenBank/DDBJ databases">
        <title>Draft genome of the parasitic nematode Teladorsagia circumcincta isolate WARC Sus (inbred).</title>
        <authorList>
            <person name="Mitreva M."/>
        </authorList>
    </citation>
    <scope>NUCLEOTIDE SEQUENCE [LARGE SCALE GENOMIC DNA]</scope>
    <source>
        <strain evidence="12 13">S</strain>
    </source>
</reference>
<feature type="region of interest" description="Disordered" evidence="9">
    <location>
        <begin position="30"/>
        <end position="111"/>
    </location>
</feature>
<dbReference type="PROSITE" id="PS50088">
    <property type="entry name" value="ANK_REPEAT"/>
    <property type="match status" value="3"/>
</dbReference>
<evidence type="ECO:0000256" key="4">
    <source>
        <dbReference type="ARBA" id="ARBA00022737"/>
    </source>
</evidence>
<feature type="repeat" description="ANK" evidence="8">
    <location>
        <begin position="213"/>
        <end position="245"/>
    </location>
</feature>
<dbReference type="GO" id="GO:0035556">
    <property type="term" value="P:intracellular signal transduction"/>
    <property type="evidence" value="ECO:0007669"/>
    <property type="project" value="TreeGrafter"/>
</dbReference>
<dbReference type="InterPro" id="IPR036770">
    <property type="entry name" value="Ankyrin_rpt-contain_sf"/>
</dbReference>
<dbReference type="GO" id="GO:0005524">
    <property type="term" value="F:ATP binding"/>
    <property type="evidence" value="ECO:0007669"/>
    <property type="project" value="UniProtKB-KW"/>
</dbReference>
<keyword evidence="7" id="KW-0067">ATP-binding</keyword>
<dbReference type="PANTHER" id="PTHR24342">
    <property type="entry name" value="SERINE/THREONINE-PROTEIN KINASE 17"/>
    <property type="match status" value="1"/>
</dbReference>
<keyword evidence="5" id="KW-0547">Nucleotide-binding</keyword>
<dbReference type="OrthoDB" id="504170at2759"/>
<evidence type="ECO:0000256" key="3">
    <source>
        <dbReference type="ARBA" id="ARBA00022679"/>
    </source>
</evidence>
<accession>A0A2G9V4C2</accession>
<evidence type="ECO:0000256" key="2">
    <source>
        <dbReference type="ARBA" id="ARBA00022527"/>
    </source>
</evidence>
<comment type="cofactor">
    <cofactor evidence="1">
        <name>Mg(2+)</name>
        <dbReference type="ChEBI" id="CHEBI:18420"/>
    </cofactor>
</comment>
<dbReference type="SUPFAM" id="SSF47986">
    <property type="entry name" value="DEATH domain"/>
    <property type="match status" value="1"/>
</dbReference>
<dbReference type="PROSITE" id="PS50297">
    <property type="entry name" value="ANK_REP_REGION"/>
    <property type="match status" value="3"/>
</dbReference>
<evidence type="ECO:0000259" key="11">
    <source>
        <dbReference type="PROSITE" id="PS51424"/>
    </source>
</evidence>
<dbReference type="EMBL" id="KZ345004">
    <property type="protein sequence ID" value="PIO77298.1"/>
    <property type="molecule type" value="Genomic_DNA"/>
</dbReference>
<feature type="repeat" description="ANK" evidence="8">
    <location>
        <begin position="301"/>
        <end position="333"/>
    </location>
</feature>
<dbReference type="CDD" id="cd08782">
    <property type="entry name" value="Death_DAPK1"/>
    <property type="match status" value="1"/>
</dbReference>
<dbReference type="AlphaFoldDB" id="A0A2G9V4C2"/>
<gene>
    <name evidence="12" type="ORF">TELCIR_00616</name>
</gene>
<evidence type="ECO:0000259" key="10">
    <source>
        <dbReference type="PROSITE" id="PS50017"/>
    </source>
</evidence>
<dbReference type="InterPro" id="IPR002110">
    <property type="entry name" value="Ankyrin_rpt"/>
</dbReference>
<proteinExistence type="predicted"/>
<dbReference type="SMART" id="SM00005">
    <property type="entry name" value="DEATH"/>
    <property type="match status" value="1"/>
</dbReference>
<keyword evidence="8" id="KW-0040">ANK repeat</keyword>
<dbReference type="PROSITE" id="PS51424">
    <property type="entry name" value="ROC"/>
    <property type="match status" value="1"/>
</dbReference>
<keyword evidence="13" id="KW-1185">Reference proteome</keyword>
<dbReference type="SUPFAM" id="SSF48403">
    <property type="entry name" value="Ankyrin repeat"/>
    <property type="match status" value="1"/>
</dbReference>
<keyword evidence="3" id="KW-0808">Transferase</keyword>
<feature type="domain" description="Death" evidence="10">
    <location>
        <begin position="888"/>
        <end position="969"/>
    </location>
</feature>
<evidence type="ECO:0000256" key="6">
    <source>
        <dbReference type="ARBA" id="ARBA00022777"/>
    </source>
</evidence>
<keyword evidence="2" id="KW-0723">Serine/threonine-protein kinase</keyword>
<dbReference type="InterPro" id="IPR011029">
    <property type="entry name" value="DEATH-like_dom_sf"/>
</dbReference>
<protein>
    <submittedName>
        <fullName evidence="12">Death domain protein</fullName>
    </submittedName>
</protein>
<feature type="repeat" description="ANK" evidence="8">
    <location>
        <begin position="246"/>
        <end position="278"/>
    </location>
</feature>
<evidence type="ECO:0000256" key="8">
    <source>
        <dbReference type="PROSITE-ProRule" id="PRU00023"/>
    </source>
</evidence>
<dbReference type="Pfam" id="PF00531">
    <property type="entry name" value="Death"/>
    <property type="match status" value="1"/>
</dbReference>
<evidence type="ECO:0000256" key="7">
    <source>
        <dbReference type="ARBA" id="ARBA00022840"/>
    </source>
</evidence>
<feature type="compositionally biased region" description="Basic and acidic residues" evidence="9">
    <location>
        <begin position="44"/>
        <end position="63"/>
    </location>
</feature>
<feature type="compositionally biased region" description="Low complexity" evidence="9">
    <location>
        <begin position="79"/>
        <end position="88"/>
    </location>
</feature>
<dbReference type="Proteomes" id="UP000230423">
    <property type="component" value="Unassembled WGS sequence"/>
</dbReference>
<evidence type="ECO:0000313" key="12">
    <source>
        <dbReference type="EMBL" id="PIO77298.1"/>
    </source>
</evidence>
<dbReference type="GO" id="GO:0043065">
    <property type="term" value="P:positive regulation of apoptotic process"/>
    <property type="evidence" value="ECO:0007669"/>
    <property type="project" value="TreeGrafter"/>
</dbReference>
<dbReference type="Gene3D" id="3.40.50.300">
    <property type="entry name" value="P-loop containing nucleotide triphosphate hydrolases"/>
    <property type="match status" value="1"/>
</dbReference>
<dbReference type="InterPro" id="IPR000488">
    <property type="entry name" value="Death_dom"/>
</dbReference>
<dbReference type="InterPro" id="IPR027417">
    <property type="entry name" value="P-loop_NTPase"/>
</dbReference>
<dbReference type="PROSITE" id="PS50017">
    <property type="entry name" value="DEATH_DOMAIN"/>
    <property type="match status" value="1"/>
</dbReference>
<dbReference type="GO" id="GO:0005634">
    <property type="term" value="C:nucleus"/>
    <property type="evidence" value="ECO:0007669"/>
    <property type="project" value="TreeGrafter"/>
</dbReference>
<dbReference type="PANTHER" id="PTHR24342:SF14">
    <property type="entry name" value="DEATH-ASSOCIATED PROTEIN KINASE DAPK-1"/>
    <property type="match status" value="1"/>
</dbReference>
<feature type="domain" description="Roc" evidence="11">
    <location>
        <begin position="347"/>
        <end position="549"/>
    </location>
</feature>
<dbReference type="Pfam" id="PF00023">
    <property type="entry name" value="Ank"/>
    <property type="match status" value="1"/>
</dbReference>
<dbReference type="SMART" id="SM00248">
    <property type="entry name" value="ANK"/>
    <property type="match status" value="4"/>
</dbReference>
<keyword evidence="6" id="KW-0418">Kinase</keyword>
<feature type="compositionally biased region" description="Acidic residues" evidence="9">
    <location>
        <begin position="64"/>
        <end position="73"/>
    </location>
</feature>
<sequence length="996" mass="110068">MVITTSSMCCWSEAPVPVFKTSSYRAAMVTSEGHGEESTTTPRAPDEPTLKAKDFEKMKKLGVDEDEEDDDELHESRQSTTSSHSSGDGDVDSSSGDETDDEDDLPEQSFHGVLPGSVIAAYLADPVANPAAQSLYTMTASRGAHSLFATGGVYEESPRPRGADQVLTLRQPPHLVDEKPRNCYSAATPSTSNFISLVTDFDASLAHPSCCMDEETALHCAAARGHLECVQTLLDAGSSVDDFDNRANTPLHVAARLGLLTAVQTLCHCGADVDVANQQDYLIDKSHSMIFPVWGLQYLEDSLTPLHLAAREGFLDIVRVLCLAKSNVARKTKDSVRENYIDQLCPLHAPLRRIKLKLFGHSQTGKSRLIQSLHSTRGITSTIIAYTRGIDVQNINCAGCGEFSVWEFGGYEPYHMAYDHFVGNTDCIHVVLFKATDSTEEQYKQVLYWMNFLKGRVTPTEPIGHCGIISRRSKVVIVGTHATPAVFPSKNSDGEFESSDTEAMLKTVRLRFETHFDICDKLLLLDSTNPSCAGMKALKAYLKETRNTIISRLQKPIGLLEATMPYLQSMRKQHANFPVVSWPTFASIVRTDVNPLTGDAHCRQLIQQLQLIGEVVYLRDETAEMDYVVLNPEWLGTHIIGQLLSAEFLSRCRINGTYSLEHFAPIFPEIPEPTDLLRMLDVLQLCAPAEPDSEETFEFPAFILATESPDVWVFGCIQCEEWNDPYKALFRGFKWRFVVDPMDADLIQWAGCSKMSSGQMEALVRIRGDAVEVQVRGPAERATSCFYFLEDVVNLVEQTASEVAPGIGLERHFLSPKGLQEHHKNPASFPPEAMMAMQQQESLTVKGTHDEEELFTDVVCFGSREVARLLTLGIDVGVADLSITTRCELAALLDPPDAMGRDWSILAVKLHLTDQVPEVDSTGQSLSRTDQLLAEWAIQQPEHATVGRLCEILAELGRSDARDTLYRTVPLYLFAPLDDTGEDARGCGAALATDRS</sequence>
<feature type="compositionally biased region" description="Acidic residues" evidence="9">
    <location>
        <begin position="89"/>
        <end position="106"/>
    </location>
</feature>
<evidence type="ECO:0000256" key="5">
    <source>
        <dbReference type="ARBA" id="ARBA00022741"/>
    </source>
</evidence>
<dbReference type="InterPro" id="IPR020859">
    <property type="entry name" value="ROC"/>
</dbReference>
<evidence type="ECO:0000256" key="1">
    <source>
        <dbReference type="ARBA" id="ARBA00001946"/>
    </source>
</evidence>
<evidence type="ECO:0000313" key="13">
    <source>
        <dbReference type="Proteomes" id="UP000230423"/>
    </source>
</evidence>
<dbReference type="Gene3D" id="1.10.533.10">
    <property type="entry name" value="Death Domain, Fas"/>
    <property type="match status" value="1"/>
</dbReference>